<gene>
    <name evidence="1" type="ORF">B0188_09565</name>
</gene>
<reference evidence="1 2" key="1">
    <citation type="submission" date="2017-02" db="EMBL/GenBank/DDBJ databases">
        <title>Draft genome sequence of Haemophilus felis CCUG 31170 type strain.</title>
        <authorList>
            <person name="Engstrom-Jakobsson H."/>
            <person name="Salva-Serra F."/>
            <person name="Thorell K."/>
            <person name="Gonzales-Siles L."/>
            <person name="Karlsson R."/>
            <person name="Boulund F."/>
            <person name="Engstrand L."/>
            <person name="Kristiansson E."/>
            <person name="Moore E."/>
        </authorList>
    </citation>
    <scope>NUCLEOTIDE SEQUENCE [LARGE SCALE GENOMIC DNA]</scope>
    <source>
        <strain evidence="1 2">CCUG 31170</strain>
    </source>
</reference>
<accession>A0A1T0AXB6</accession>
<dbReference type="EMBL" id="MUYB01000044">
    <property type="protein sequence ID" value="OOS01658.1"/>
    <property type="molecule type" value="Genomic_DNA"/>
</dbReference>
<evidence type="ECO:0000313" key="1">
    <source>
        <dbReference type="EMBL" id="OOS01658.1"/>
    </source>
</evidence>
<dbReference type="STRING" id="123822.B0188_09565"/>
<dbReference type="AlphaFoldDB" id="A0A1T0AXB6"/>
<sequence>RAVENNYLKKQNSLEFEREMVECKKRGGDCSNIIQKYIEVSNRNFIELGLDKCQGGGVSCVAREEIVEAETNIALVKYDSNGRVYLGRALQDDETINIVKYLNGSDLTFLKNNITTSDRVLAIVMDPVSWPFAIFGARNLIQNNTKSNLLSSGIAVATNAGFQYSNSGKVEFRDLVSAGLVSHISAGKNFSSTANWNTIGGYYSAKVKGESPYESALLSRVAAQGGYAVGKLGENSLQPVFNPYRNNYGDRAWKELGMGISKSIPPNNIPSSVGSISGSNTSEGINLLLNMNKEEQK</sequence>
<keyword evidence="2" id="KW-1185">Reference proteome</keyword>
<name>A0A1T0AXB6_9PAST</name>
<comment type="caution">
    <text evidence="1">The sequence shown here is derived from an EMBL/GenBank/DDBJ whole genome shotgun (WGS) entry which is preliminary data.</text>
</comment>
<feature type="non-terminal residue" evidence="1">
    <location>
        <position position="1"/>
    </location>
</feature>
<proteinExistence type="predicted"/>
<organism evidence="1 2">
    <name type="scientific">[Haemophilus] felis</name>
    <dbReference type="NCBI Taxonomy" id="123822"/>
    <lineage>
        <taxon>Bacteria</taxon>
        <taxon>Pseudomonadati</taxon>
        <taxon>Pseudomonadota</taxon>
        <taxon>Gammaproteobacteria</taxon>
        <taxon>Pasteurellales</taxon>
        <taxon>Pasteurellaceae</taxon>
    </lineage>
</organism>
<dbReference type="Proteomes" id="UP000190023">
    <property type="component" value="Unassembled WGS sequence"/>
</dbReference>
<evidence type="ECO:0000313" key="2">
    <source>
        <dbReference type="Proteomes" id="UP000190023"/>
    </source>
</evidence>
<protein>
    <submittedName>
        <fullName evidence="1">Uncharacterized protein</fullName>
    </submittedName>
</protein>